<dbReference type="Proteomes" id="UP000243799">
    <property type="component" value="Unassembled WGS sequence"/>
</dbReference>
<name>A0A1I1B3V2_9PSEU</name>
<feature type="compositionally biased region" description="Pro residues" evidence="1">
    <location>
        <begin position="765"/>
        <end position="774"/>
    </location>
</feature>
<dbReference type="InterPro" id="IPR052516">
    <property type="entry name" value="N-heterocyclic_Hydroxylase"/>
</dbReference>
<dbReference type="Pfam" id="PF02738">
    <property type="entry name" value="MoCoBD_1"/>
    <property type="match status" value="1"/>
</dbReference>
<dbReference type="Gene3D" id="3.90.1170.50">
    <property type="entry name" value="Aldehyde oxidase/xanthine dehydrogenase, a/b hammerhead"/>
    <property type="match status" value="1"/>
</dbReference>
<dbReference type="AlphaFoldDB" id="A0A1I1B3V2"/>
<accession>A0A1I1B3V2</accession>
<evidence type="ECO:0000259" key="2">
    <source>
        <dbReference type="SMART" id="SM01008"/>
    </source>
</evidence>
<dbReference type="STRING" id="490629.SAMN05216266_111191"/>
<evidence type="ECO:0000256" key="1">
    <source>
        <dbReference type="SAM" id="MobiDB-lite"/>
    </source>
</evidence>
<dbReference type="InterPro" id="IPR037165">
    <property type="entry name" value="AldOxase/xan_DH_Mopterin-bd_sf"/>
</dbReference>
<dbReference type="InterPro" id="IPR012368">
    <property type="entry name" value="OxRdtase_Mopterin-bd_su_IorB"/>
</dbReference>
<dbReference type="PANTHER" id="PTHR47495">
    <property type="entry name" value="ALDEHYDE DEHYDROGENASE"/>
    <property type="match status" value="1"/>
</dbReference>
<dbReference type="Pfam" id="PF20256">
    <property type="entry name" value="MoCoBD_2"/>
    <property type="match status" value="2"/>
</dbReference>
<dbReference type="InterPro" id="IPR008274">
    <property type="entry name" value="AldOxase/xan_DH_MoCoBD1"/>
</dbReference>
<gene>
    <name evidence="3" type="ORF">SAMN05216266_111191</name>
</gene>
<dbReference type="InterPro" id="IPR000674">
    <property type="entry name" value="Ald_Oxase/Xan_DH_a/b"/>
</dbReference>
<keyword evidence="4" id="KW-1185">Reference proteome</keyword>
<dbReference type="SMART" id="SM01008">
    <property type="entry name" value="Ald_Xan_dh_C"/>
    <property type="match status" value="1"/>
</dbReference>
<proteinExistence type="predicted"/>
<evidence type="ECO:0000313" key="4">
    <source>
        <dbReference type="Proteomes" id="UP000243799"/>
    </source>
</evidence>
<dbReference type="PROSITE" id="PS51318">
    <property type="entry name" value="TAT"/>
    <property type="match status" value="1"/>
</dbReference>
<evidence type="ECO:0000313" key="3">
    <source>
        <dbReference type="EMBL" id="SFB44316.1"/>
    </source>
</evidence>
<dbReference type="OrthoDB" id="9767994at2"/>
<dbReference type="EMBL" id="FOKG01000011">
    <property type="protein sequence ID" value="SFB44316.1"/>
    <property type="molecule type" value="Genomic_DNA"/>
</dbReference>
<protein>
    <submittedName>
        <fullName evidence="3">Isoquinoline 1-oxidoreductase, beta subunit</fullName>
    </submittedName>
</protein>
<dbReference type="Gene3D" id="3.30.365.10">
    <property type="entry name" value="Aldehyde oxidase/xanthine dehydrogenase, molybdopterin binding domain"/>
    <property type="match status" value="4"/>
</dbReference>
<feature type="region of interest" description="Disordered" evidence="1">
    <location>
        <begin position="765"/>
        <end position="784"/>
    </location>
</feature>
<feature type="domain" description="Aldehyde oxidase/xanthine dehydrogenase a/b hammerhead" evidence="2">
    <location>
        <begin position="238"/>
        <end position="317"/>
    </location>
</feature>
<dbReference type="GO" id="GO:0016491">
    <property type="term" value="F:oxidoreductase activity"/>
    <property type="evidence" value="ECO:0007669"/>
    <property type="project" value="InterPro"/>
</dbReference>
<dbReference type="InterPro" id="IPR046867">
    <property type="entry name" value="AldOxase/xan_DH_MoCoBD2"/>
</dbReference>
<dbReference type="InterPro" id="IPR006311">
    <property type="entry name" value="TAT_signal"/>
</dbReference>
<dbReference type="SUPFAM" id="SSF56003">
    <property type="entry name" value="Molybdenum cofactor-binding domain"/>
    <property type="match status" value="2"/>
</dbReference>
<sequence>MEQRRSSRSEEPGAAEGHRRDVGRRRFLGYLIAAPTLAAAAKLVGDSPAAQAAIPSAPELSEVYDLNDLLTQAALPTSNLIAVQLHADGTASFDMPRAESGQGITTMAAMLIAEELDLPLDKIRVTLADARPELLFNQFTAGSNTTISMHTPIRTAAAIARGRLLEAAAIQLGAAVNTLTTKLGVVQAPGGASLSYGSLAEVAASSETREVSTELKPASEFRIIGTPQNRIDALEAVTGRKKYAMDLDVPGALPTMVCRPPTIKGTVKSVNNADQVRKMPGVTDVVAIATGVAVRATTFGQCIDAVNALDVTWGPGPVDGESDETVLKKIKAAEIPLAVPEVPLLAQTVEGEFTFHFRNNAALEPNTAVVDVRPDGAEVWAALQSPILCQEQVAKQLGLPLNTVRVHVQQAGGAFGRRMFNDVVLEAAEASQKMGKPVKLMWHRTDECRQGRMHPMCTSRIRATVLGGEVLTFEQRHTSVATDYTQGFGEAITQMAAELPPLGLGNFAGFSVPVFQLTVNVPYQVGAVTQLLNEIYEYDTFPTGSVRNLVNPDVRTAQELIIDRIAEKLGKDPYEFRRGLVDDDRVRAVLDKVAEVGDWGRQMERGTAQGIAVHKEYKGAIATLIEIDCRPETVNRKIRNAVTGPRVTRAVTAVDTGLAINPRGLEAQMQGGLMDGIAQALTSSLHLREGVLLEGSWDDYFYTRQWNTPPDVRVIVMPPTTGEPGGAGEFGVPASMAAVACAYARATGTMPTSFPINHDTLSFPPKPTVPPLPQSPTNGLDFAY</sequence>
<dbReference type="PIRSF" id="PIRSF036389">
    <property type="entry name" value="IOR_B"/>
    <property type="match status" value="1"/>
</dbReference>
<dbReference type="PANTHER" id="PTHR47495:SF1">
    <property type="entry name" value="BLL3820 PROTEIN"/>
    <property type="match status" value="1"/>
</dbReference>
<reference evidence="4" key="1">
    <citation type="submission" date="2016-10" db="EMBL/GenBank/DDBJ databases">
        <authorList>
            <person name="Varghese N."/>
            <person name="Submissions S."/>
        </authorList>
    </citation>
    <scope>NUCLEOTIDE SEQUENCE [LARGE SCALE GENOMIC DNA]</scope>
    <source>
        <strain evidence="4">CGMCC 4.3568</strain>
    </source>
</reference>
<organism evidence="3 4">
    <name type="scientific">Amycolatopsis marina</name>
    <dbReference type="NCBI Taxonomy" id="490629"/>
    <lineage>
        <taxon>Bacteria</taxon>
        <taxon>Bacillati</taxon>
        <taxon>Actinomycetota</taxon>
        <taxon>Actinomycetes</taxon>
        <taxon>Pseudonocardiales</taxon>
        <taxon>Pseudonocardiaceae</taxon>
        <taxon>Amycolatopsis</taxon>
    </lineage>
</organism>
<dbReference type="RefSeq" id="WP_091674660.1">
    <property type="nucleotide sequence ID" value="NZ_FOKG01000011.1"/>
</dbReference>